<evidence type="ECO:0000256" key="3">
    <source>
        <dbReference type="ARBA" id="ARBA00023110"/>
    </source>
</evidence>
<evidence type="ECO:0000256" key="6">
    <source>
        <dbReference type="SAM" id="MobiDB-lite"/>
    </source>
</evidence>
<dbReference type="InterPro" id="IPR044609">
    <property type="entry name" value="FKBP2/11"/>
</dbReference>
<dbReference type="Proteomes" id="UP000597762">
    <property type="component" value="Unassembled WGS sequence"/>
</dbReference>
<dbReference type="Pfam" id="PF00254">
    <property type="entry name" value="FKBP_C"/>
    <property type="match status" value="1"/>
</dbReference>
<proteinExistence type="predicted"/>
<dbReference type="InterPro" id="IPR001179">
    <property type="entry name" value="PPIase_FKBP_dom"/>
</dbReference>
<evidence type="ECO:0000313" key="10">
    <source>
        <dbReference type="Proteomes" id="UP000597762"/>
    </source>
</evidence>
<evidence type="ECO:0000256" key="7">
    <source>
        <dbReference type="SAM" id="Phobius"/>
    </source>
</evidence>
<keyword evidence="3 5" id="KW-0697">Rotamase</keyword>
<evidence type="ECO:0000256" key="4">
    <source>
        <dbReference type="ARBA" id="ARBA00023235"/>
    </source>
</evidence>
<dbReference type="Gene3D" id="3.10.50.40">
    <property type="match status" value="1"/>
</dbReference>
<protein>
    <recommendedName>
        <fullName evidence="2 5">peptidylprolyl isomerase</fullName>
        <ecNumber evidence="2 5">5.2.1.8</ecNumber>
    </recommendedName>
</protein>
<evidence type="ECO:0000256" key="2">
    <source>
        <dbReference type="ARBA" id="ARBA00013194"/>
    </source>
</evidence>
<evidence type="ECO:0000259" key="8">
    <source>
        <dbReference type="PROSITE" id="PS50059"/>
    </source>
</evidence>
<dbReference type="GO" id="GO:0003755">
    <property type="term" value="F:peptidyl-prolyl cis-trans isomerase activity"/>
    <property type="evidence" value="ECO:0007669"/>
    <property type="project" value="UniProtKB-KW"/>
</dbReference>
<keyword evidence="10" id="KW-1185">Reference proteome</keyword>
<evidence type="ECO:0000256" key="1">
    <source>
        <dbReference type="ARBA" id="ARBA00000971"/>
    </source>
</evidence>
<reference evidence="9" key="1">
    <citation type="submission" date="2021-01" db="EMBL/GenBank/DDBJ databases">
        <authorList>
            <person name="Li R."/>
            <person name="Bekaert M."/>
        </authorList>
    </citation>
    <scope>NUCLEOTIDE SEQUENCE</scope>
    <source>
        <strain evidence="9">Farmed</strain>
    </source>
</reference>
<organism evidence="9 10">
    <name type="scientific">Acanthosepion pharaonis</name>
    <name type="common">Pharaoh cuttlefish</name>
    <name type="synonym">Sepia pharaonis</name>
    <dbReference type="NCBI Taxonomy" id="158019"/>
    <lineage>
        <taxon>Eukaryota</taxon>
        <taxon>Metazoa</taxon>
        <taxon>Spiralia</taxon>
        <taxon>Lophotrochozoa</taxon>
        <taxon>Mollusca</taxon>
        <taxon>Cephalopoda</taxon>
        <taxon>Coleoidea</taxon>
        <taxon>Decapodiformes</taxon>
        <taxon>Sepiida</taxon>
        <taxon>Sepiina</taxon>
        <taxon>Sepiidae</taxon>
        <taxon>Acanthosepion</taxon>
    </lineage>
</organism>
<dbReference type="GO" id="GO:0005783">
    <property type="term" value="C:endoplasmic reticulum"/>
    <property type="evidence" value="ECO:0007669"/>
    <property type="project" value="TreeGrafter"/>
</dbReference>
<dbReference type="EMBL" id="CAHIKZ030002843">
    <property type="protein sequence ID" value="CAE1292885.1"/>
    <property type="molecule type" value="Genomic_DNA"/>
</dbReference>
<evidence type="ECO:0000313" key="9">
    <source>
        <dbReference type="EMBL" id="CAE1292885.1"/>
    </source>
</evidence>
<comment type="caution">
    <text evidence="9">The sequence shown here is derived from an EMBL/GenBank/DDBJ whole genome shotgun (WGS) entry which is preliminary data.</text>
</comment>
<feature type="compositionally biased region" description="Pro residues" evidence="6">
    <location>
        <begin position="80"/>
        <end position="106"/>
    </location>
</feature>
<keyword evidence="4 5" id="KW-0413">Isomerase</keyword>
<dbReference type="OrthoDB" id="1902587at2759"/>
<evidence type="ECO:0000256" key="5">
    <source>
        <dbReference type="PROSITE-ProRule" id="PRU00277"/>
    </source>
</evidence>
<feature type="compositionally biased region" description="Low complexity" evidence="6">
    <location>
        <begin position="107"/>
        <end position="121"/>
    </location>
</feature>
<feature type="transmembrane region" description="Helical" evidence="7">
    <location>
        <begin position="20"/>
        <end position="51"/>
    </location>
</feature>
<dbReference type="PANTHER" id="PTHR45779:SF14">
    <property type="entry name" value="PEPTIDYLPROLYL ISOMERASE"/>
    <property type="match status" value="1"/>
</dbReference>
<keyword evidence="7" id="KW-1133">Transmembrane helix</keyword>
<name>A0A812D4Y4_ACAPH</name>
<accession>A0A812D4Y4</accession>
<dbReference type="InterPro" id="IPR046357">
    <property type="entry name" value="PPIase_dom_sf"/>
</dbReference>
<dbReference type="AlphaFoldDB" id="A0A812D4Y4"/>
<dbReference type="SUPFAM" id="SSF54534">
    <property type="entry name" value="FKBP-like"/>
    <property type="match status" value="1"/>
</dbReference>
<dbReference type="EC" id="5.2.1.8" evidence="2 5"/>
<keyword evidence="7" id="KW-0812">Transmembrane</keyword>
<dbReference type="PANTHER" id="PTHR45779">
    <property type="entry name" value="PEPTIDYLPROLYL ISOMERASE"/>
    <property type="match status" value="1"/>
</dbReference>
<feature type="domain" description="PPIase FKBP-type" evidence="8">
    <location>
        <begin position="150"/>
        <end position="217"/>
    </location>
</feature>
<sequence>MIASSLVTVADSRPDHVNTAAFVVSFFSLFVVLFLSLSLSLFLSIFLAFLLSPTLSLLICTCISQQQPQQPQYQQHHPQQHPPPQHPPPQHPPQQHPPQQHPPQQHPPQHIHQQQQRHPQQQQPPPNLPNELKIELISRPSNCQRLSKKSDLLTIHYNGKLAATNVEFDNSRNHPEPFKFQLGAAAVIRGWEEGLQNMCVGEIRKLTVPPHMGYGDRVIGELIFLFRNTNTRRALEYFQLFISDK</sequence>
<keyword evidence="7" id="KW-0472">Membrane</keyword>
<feature type="region of interest" description="Disordered" evidence="6">
    <location>
        <begin position="69"/>
        <end position="130"/>
    </location>
</feature>
<gene>
    <name evidence="9" type="ORF">SPHA_49501</name>
</gene>
<dbReference type="PROSITE" id="PS50059">
    <property type="entry name" value="FKBP_PPIASE"/>
    <property type="match status" value="1"/>
</dbReference>
<comment type="catalytic activity">
    <reaction evidence="1 5">
        <text>[protein]-peptidylproline (omega=180) = [protein]-peptidylproline (omega=0)</text>
        <dbReference type="Rhea" id="RHEA:16237"/>
        <dbReference type="Rhea" id="RHEA-COMP:10747"/>
        <dbReference type="Rhea" id="RHEA-COMP:10748"/>
        <dbReference type="ChEBI" id="CHEBI:83833"/>
        <dbReference type="ChEBI" id="CHEBI:83834"/>
        <dbReference type="EC" id="5.2.1.8"/>
    </reaction>
</comment>